<dbReference type="Pfam" id="PF00296">
    <property type="entry name" value="Bac_luciferase"/>
    <property type="match status" value="1"/>
</dbReference>
<evidence type="ECO:0000313" key="2">
    <source>
        <dbReference type="EMBL" id="QEC48446.1"/>
    </source>
</evidence>
<organism evidence="2 3">
    <name type="scientific">Baekduia soli</name>
    <dbReference type="NCBI Taxonomy" id="496014"/>
    <lineage>
        <taxon>Bacteria</taxon>
        <taxon>Bacillati</taxon>
        <taxon>Actinomycetota</taxon>
        <taxon>Thermoleophilia</taxon>
        <taxon>Solirubrobacterales</taxon>
        <taxon>Baekduiaceae</taxon>
        <taxon>Baekduia</taxon>
    </lineage>
</organism>
<dbReference type="Gene3D" id="3.20.20.30">
    <property type="entry name" value="Luciferase-like domain"/>
    <property type="match status" value="1"/>
</dbReference>
<dbReference type="InterPro" id="IPR050564">
    <property type="entry name" value="F420-G6PD/mer"/>
</dbReference>
<feature type="domain" description="Luciferase-like" evidence="1">
    <location>
        <begin position="17"/>
        <end position="308"/>
    </location>
</feature>
<dbReference type="PANTHER" id="PTHR43244:SF2">
    <property type="entry name" value="CONSERVED HYPOTHETICAL ALANINE AND PROLINE-RICH PROTEIN"/>
    <property type="match status" value="1"/>
</dbReference>
<dbReference type="EMBL" id="CP042430">
    <property type="protein sequence ID" value="QEC48446.1"/>
    <property type="molecule type" value="Genomic_DNA"/>
</dbReference>
<dbReference type="InterPro" id="IPR019919">
    <property type="entry name" value="Lucif-like_OxRdtase_MSMEG_2256"/>
</dbReference>
<dbReference type="KEGG" id="bsol:FSW04_13285"/>
<proteinExistence type="predicted"/>
<accession>A0A5B8U5P6</accession>
<evidence type="ECO:0000313" key="3">
    <source>
        <dbReference type="Proteomes" id="UP000321805"/>
    </source>
</evidence>
<dbReference type="NCBIfam" id="TIGR03617">
    <property type="entry name" value="F420_MSMEG_2256"/>
    <property type="match status" value="1"/>
</dbReference>
<sequence length="339" mass="36600">MPSPASGPALDATLRGVPIGESAAWAADAERLGFDGVVVTETNNDPFLPIALAAGATERVALGTGIALAFPRTPMEVAYTSWNLQELTGGRFVLGLGTQVRAHVERRFGVPWSHPARRMREYVLALRAIWTAWETGEALDFHGEFTSHTLMPPAFRPRPQPHGAPPVHLAAVRERMIEITGEVADGLLVHPLQSAEYLEQVVRPALLRGVQRAGRRPEDVAISVAQLAATTPDELEAARRRVAFYGSTPGYRQVLDLHGRSDLFEALHRLSRSGGWADMPALVDDETLRLFVAYGETPEALAADLRARTTGVDRIALHAGDAATPDTWAGVVGAMHAGR</sequence>
<reference evidence="2 3" key="1">
    <citation type="journal article" date="2018" name="J. Microbiol.">
        <title>Baekduia soli gen. nov., sp. nov., a novel bacterium isolated from the soil of Baekdu Mountain and proposal of a novel family name, Baekduiaceae fam. nov.</title>
        <authorList>
            <person name="An D.S."/>
            <person name="Siddiqi M.Z."/>
            <person name="Kim K.H."/>
            <person name="Yu H.S."/>
            <person name="Im W.T."/>
        </authorList>
    </citation>
    <scope>NUCLEOTIDE SEQUENCE [LARGE SCALE GENOMIC DNA]</scope>
    <source>
        <strain evidence="2 3">BR7-21</strain>
    </source>
</reference>
<dbReference type="PANTHER" id="PTHR43244">
    <property type="match status" value="1"/>
</dbReference>
<dbReference type="SUPFAM" id="SSF51679">
    <property type="entry name" value="Bacterial luciferase-like"/>
    <property type="match status" value="1"/>
</dbReference>
<evidence type="ECO:0000259" key="1">
    <source>
        <dbReference type="Pfam" id="PF00296"/>
    </source>
</evidence>
<name>A0A5B8U5P6_9ACTN</name>
<dbReference type="CDD" id="cd01097">
    <property type="entry name" value="Tetrahydromethanopterin_reductase"/>
    <property type="match status" value="1"/>
</dbReference>
<dbReference type="InterPro" id="IPR036661">
    <property type="entry name" value="Luciferase-like_sf"/>
</dbReference>
<dbReference type="OrthoDB" id="3284378at2"/>
<keyword evidence="2" id="KW-0560">Oxidoreductase</keyword>
<dbReference type="RefSeq" id="WP_146919987.1">
    <property type="nucleotide sequence ID" value="NZ_CP042430.1"/>
</dbReference>
<dbReference type="Proteomes" id="UP000321805">
    <property type="component" value="Chromosome"/>
</dbReference>
<dbReference type="EC" id="1.-.-.-" evidence="2"/>
<keyword evidence="3" id="KW-1185">Reference proteome</keyword>
<dbReference type="AlphaFoldDB" id="A0A5B8U5P6"/>
<dbReference type="InterPro" id="IPR011251">
    <property type="entry name" value="Luciferase-like_dom"/>
</dbReference>
<protein>
    <submittedName>
        <fullName evidence="2">TIGR03617 family F420-dependent LLM class oxidoreductase</fullName>
        <ecNumber evidence="2">1.-.-.-</ecNumber>
    </submittedName>
</protein>
<gene>
    <name evidence="2" type="ORF">FSW04_13285</name>
</gene>
<dbReference type="GO" id="GO:0016705">
    <property type="term" value="F:oxidoreductase activity, acting on paired donors, with incorporation or reduction of molecular oxygen"/>
    <property type="evidence" value="ECO:0007669"/>
    <property type="project" value="InterPro"/>
</dbReference>